<feature type="domain" description="Sucrose phosphatase-like" evidence="2">
    <location>
        <begin position="3"/>
        <end position="238"/>
    </location>
</feature>
<dbReference type="RefSeq" id="WP_137407774.1">
    <property type="nucleotide sequence ID" value="NZ_AP025465.1"/>
</dbReference>
<comment type="caution">
    <text evidence="3">The sequence shown here is derived from an EMBL/GenBank/DDBJ whole genome shotgun (WGS) entry which is preliminary data.</text>
</comment>
<name>A0A7V7NTH1_9VIBR</name>
<dbReference type="AlphaFoldDB" id="A0A7V7NTH1"/>
<keyword evidence="1 3" id="KW-0378">Hydrolase</keyword>
<evidence type="ECO:0000256" key="1">
    <source>
        <dbReference type="ARBA" id="ARBA00022801"/>
    </source>
</evidence>
<proteinExistence type="predicted"/>
<dbReference type="GO" id="GO:0000287">
    <property type="term" value="F:magnesium ion binding"/>
    <property type="evidence" value="ECO:0007669"/>
    <property type="project" value="UniProtKB-ARBA"/>
</dbReference>
<dbReference type="PANTHER" id="PTHR46521">
    <property type="entry name" value="SUCROSE-PHOSPHATASE 2-RELATED"/>
    <property type="match status" value="1"/>
</dbReference>
<dbReference type="SFLD" id="SFLDG01140">
    <property type="entry name" value="C2.B:_Phosphomannomutase_and_P"/>
    <property type="match status" value="1"/>
</dbReference>
<dbReference type="InterPro" id="IPR051518">
    <property type="entry name" value="Sucrose_Phosphatase"/>
</dbReference>
<dbReference type="Pfam" id="PF05116">
    <property type="entry name" value="S6PP"/>
    <property type="match status" value="1"/>
</dbReference>
<dbReference type="GO" id="GO:0016791">
    <property type="term" value="F:phosphatase activity"/>
    <property type="evidence" value="ECO:0007669"/>
    <property type="project" value="UniProtKB-ARBA"/>
</dbReference>
<dbReference type="PANTHER" id="PTHR46521:SF4">
    <property type="entry name" value="SUCROSE-PHOSPHATASE 2-RELATED"/>
    <property type="match status" value="1"/>
</dbReference>
<evidence type="ECO:0000313" key="4">
    <source>
        <dbReference type="Proteomes" id="UP000423756"/>
    </source>
</evidence>
<gene>
    <name evidence="3" type="ORF">F7Q91_12315</name>
</gene>
<dbReference type="SFLD" id="SFLDS00003">
    <property type="entry name" value="Haloacid_Dehalogenase"/>
    <property type="match status" value="1"/>
</dbReference>
<dbReference type="InterPro" id="IPR006379">
    <property type="entry name" value="HAD-SF_hydro_IIB"/>
</dbReference>
<protein>
    <submittedName>
        <fullName evidence="3">HAD-IIB family hydrolase</fullName>
    </submittedName>
</protein>
<dbReference type="InterPro" id="IPR006380">
    <property type="entry name" value="SPP-like_dom"/>
</dbReference>
<evidence type="ECO:0000313" key="3">
    <source>
        <dbReference type="EMBL" id="KAB0479453.1"/>
    </source>
</evidence>
<accession>A0A7V7NTH1</accession>
<evidence type="ECO:0000259" key="2">
    <source>
        <dbReference type="Pfam" id="PF05116"/>
    </source>
</evidence>
<dbReference type="GeneID" id="77340995"/>
<dbReference type="Proteomes" id="UP000423756">
    <property type="component" value="Unassembled WGS sequence"/>
</dbReference>
<sequence>MIKMLVCDFDGTLDGGPSHGVNQLFNYLTEQPDIRFVIATGRTLPSIQVGLASDNYPEPHSIISDVGTRIHHDHIQKPDHIWHEKLEASWNKSKVESALAPLSFMGERLESHQGPHKMTFEGKLSEPQHALIESQLESHGLDVHLTYSHDWYLDITPKGVNKATAIHHLLKQHDLSIEQVCVAGDSANDTSMLTIEGVNSILVANHYPEVAHLSGRDNVYTSKATHAAGVLEGLKYWQQRTSSNH</sequence>
<dbReference type="Gene3D" id="3.90.1070.10">
    <property type="match status" value="1"/>
</dbReference>
<dbReference type="EMBL" id="VZPX01000023">
    <property type="protein sequence ID" value="KAB0479453.1"/>
    <property type="molecule type" value="Genomic_DNA"/>
</dbReference>
<reference evidence="3 4" key="1">
    <citation type="submission" date="2019-09" db="EMBL/GenBank/DDBJ databases">
        <title>Draft genome sequences of 48 bacterial type strains from the CCUG.</title>
        <authorList>
            <person name="Tunovic T."/>
            <person name="Pineiro-Iglesias B."/>
            <person name="Unosson C."/>
            <person name="Inganas E."/>
            <person name="Ohlen M."/>
            <person name="Cardew S."/>
            <person name="Jensie-Markopoulos S."/>
            <person name="Salva-Serra F."/>
            <person name="Jaen-Luchoro D."/>
            <person name="Karlsson R."/>
            <person name="Svensson-Stadler L."/>
            <person name="Chun J."/>
            <person name="Moore E."/>
        </authorList>
    </citation>
    <scope>NUCLEOTIDE SEQUENCE [LARGE SCALE GENOMIC DNA]</scope>
    <source>
        <strain evidence="3 4">CCUG 48643</strain>
    </source>
</reference>
<dbReference type="InterPro" id="IPR023214">
    <property type="entry name" value="HAD_sf"/>
</dbReference>
<dbReference type="NCBIfam" id="TIGR01484">
    <property type="entry name" value="HAD-SF-IIB"/>
    <property type="match status" value="1"/>
</dbReference>
<dbReference type="SUPFAM" id="SSF56784">
    <property type="entry name" value="HAD-like"/>
    <property type="match status" value="1"/>
</dbReference>
<dbReference type="Gene3D" id="3.40.50.1000">
    <property type="entry name" value="HAD superfamily/HAD-like"/>
    <property type="match status" value="1"/>
</dbReference>
<dbReference type="SFLD" id="SFLDG01141">
    <property type="entry name" value="C2.B.1:_Sucrose_Phosphatase_Li"/>
    <property type="match status" value="1"/>
</dbReference>
<organism evidence="3 4">
    <name type="scientific">Vibrio chagasii</name>
    <dbReference type="NCBI Taxonomy" id="170679"/>
    <lineage>
        <taxon>Bacteria</taxon>
        <taxon>Pseudomonadati</taxon>
        <taxon>Pseudomonadota</taxon>
        <taxon>Gammaproteobacteria</taxon>
        <taxon>Vibrionales</taxon>
        <taxon>Vibrionaceae</taxon>
        <taxon>Vibrio</taxon>
    </lineage>
</organism>
<dbReference type="InterPro" id="IPR036412">
    <property type="entry name" value="HAD-like_sf"/>
</dbReference>